<organism evidence="2 3">
    <name type="scientific">Candidatus Amesbacteria bacterium GW2011_GWA2_47_11</name>
    <dbReference type="NCBI Taxonomy" id="1618357"/>
    <lineage>
        <taxon>Bacteria</taxon>
        <taxon>Candidatus Amesiibacteriota</taxon>
    </lineage>
</organism>
<dbReference type="AlphaFoldDB" id="A0A0G1TRG4"/>
<protein>
    <submittedName>
        <fullName evidence="2">Glycosyl transferase family 2</fullName>
    </submittedName>
</protein>
<dbReference type="CDD" id="cd00761">
    <property type="entry name" value="Glyco_tranf_GTA_type"/>
    <property type="match status" value="1"/>
</dbReference>
<dbReference type="PANTHER" id="PTHR43630:SF2">
    <property type="entry name" value="GLYCOSYLTRANSFERASE"/>
    <property type="match status" value="1"/>
</dbReference>
<gene>
    <name evidence="2" type="ORF">UX78_C0003G0014</name>
</gene>
<accession>A0A0G1TRG4</accession>
<proteinExistence type="predicted"/>
<dbReference type="EMBL" id="LCNM01000003">
    <property type="protein sequence ID" value="KKU56738.1"/>
    <property type="molecule type" value="Genomic_DNA"/>
</dbReference>
<reference evidence="2 3" key="1">
    <citation type="journal article" date="2015" name="Nature">
        <title>rRNA introns, odd ribosomes, and small enigmatic genomes across a large radiation of phyla.</title>
        <authorList>
            <person name="Brown C.T."/>
            <person name="Hug L.A."/>
            <person name="Thomas B.C."/>
            <person name="Sharon I."/>
            <person name="Castelle C.J."/>
            <person name="Singh A."/>
            <person name="Wilkins M.J."/>
            <person name="Williams K.H."/>
            <person name="Banfield J.F."/>
        </authorList>
    </citation>
    <scope>NUCLEOTIDE SEQUENCE [LARGE SCALE GENOMIC DNA]</scope>
</reference>
<keyword evidence="2" id="KW-0808">Transferase</keyword>
<evidence type="ECO:0000259" key="1">
    <source>
        <dbReference type="Pfam" id="PF00535"/>
    </source>
</evidence>
<dbReference type="InterPro" id="IPR029044">
    <property type="entry name" value="Nucleotide-diphossugar_trans"/>
</dbReference>
<evidence type="ECO:0000313" key="2">
    <source>
        <dbReference type="EMBL" id="KKU56738.1"/>
    </source>
</evidence>
<dbReference type="PANTHER" id="PTHR43630">
    <property type="entry name" value="POLY-BETA-1,6-N-ACETYL-D-GLUCOSAMINE SYNTHASE"/>
    <property type="match status" value="1"/>
</dbReference>
<dbReference type="Gene3D" id="3.90.550.10">
    <property type="entry name" value="Spore Coat Polysaccharide Biosynthesis Protein SpsA, Chain A"/>
    <property type="match status" value="1"/>
</dbReference>
<dbReference type="Pfam" id="PF00535">
    <property type="entry name" value="Glycos_transf_2"/>
    <property type="match status" value="1"/>
</dbReference>
<dbReference type="SUPFAM" id="SSF53448">
    <property type="entry name" value="Nucleotide-diphospho-sugar transferases"/>
    <property type="match status" value="1"/>
</dbReference>
<sequence length="277" mass="32210">MNVPRVTAHCLVKNEQRWVWFALMSVLDFVDEILVWDDSSTDATAKVVAQITSPKINYRRIRIQDPAGHTRARQQMLESTTSDWFIILDGDEVWWRDSLKTLISAIIANPAKSAIISPFYNAVGDIFHYQPPRSVHYRIHEFFGAFTIRAVNRRLPSLRVANPHGRQEYRTREYSLQGLPRDRLLFVDHPFLHLTHLSRSASRSLDRVVLKRSFKFRYELGRSFPSDFVFPEVFYLPRPALVDSPFTHRSLTYAAAASVFTPLRFLKSKVTHFPEGY</sequence>
<name>A0A0G1TRG4_9BACT</name>
<dbReference type="GO" id="GO:0016740">
    <property type="term" value="F:transferase activity"/>
    <property type="evidence" value="ECO:0007669"/>
    <property type="project" value="UniProtKB-KW"/>
</dbReference>
<comment type="caution">
    <text evidence="2">The sequence shown here is derived from an EMBL/GenBank/DDBJ whole genome shotgun (WGS) entry which is preliminary data.</text>
</comment>
<evidence type="ECO:0000313" key="3">
    <source>
        <dbReference type="Proteomes" id="UP000034607"/>
    </source>
</evidence>
<dbReference type="Proteomes" id="UP000034607">
    <property type="component" value="Unassembled WGS sequence"/>
</dbReference>
<dbReference type="InterPro" id="IPR001173">
    <property type="entry name" value="Glyco_trans_2-like"/>
</dbReference>
<feature type="domain" description="Glycosyltransferase 2-like" evidence="1">
    <location>
        <begin position="12"/>
        <end position="134"/>
    </location>
</feature>